<dbReference type="Proteomes" id="UP000642809">
    <property type="component" value="Unassembled WGS sequence"/>
</dbReference>
<comment type="caution">
    <text evidence="1">The sequence shown here is derived from an EMBL/GenBank/DDBJ whole genome shotgun (WGS) entry which is preliminary data.</text>
</comment>
<dbReference type="EMBL" id="BMYF01000034">
    <property type="protein sequence ID" value="GHB53105.1"/>
    <property type="molecule type" value="Genomic_DNA"/>
</dbReference>
<evidence type="ECO:0000313" key="2">
    <source>
        <dbReference type="Proteomes" id="UP000642809"/>
    </source>
</evidence>
<protein>
    <submittedName>
        <fullName evidence="1">Uncharacterized protein</fullName>
    </submittedName>
</protein>
<reference evidence="1" key="2">
    <citation type="submission" date="2020-09" db="EMBL/GenBank/DDBJ databases">
        <authorList>
            <person name="Sun Q."/>
            <person name="Kim S."/>
        </authorList>
    </citation>
    <scope>NUCLEOTIDE SEQUENCE</scope>
    <source>
        <strain evidence="1">KCTC 23224</strain>
    </source>
</reference>
<gene>
    <name evidence="1" type="ORF">GCM10008106_37060</name>
</gene>
<sequence>MKTLYSFGFFLIFSFPGIVSAQIIQSVNKSSNSVSNQIIEIDSIRFNSDKTKMEIILKNGSTESHEISGIKDVTFSGKLIGEISSLKCNNFVLIGSLVHGVSANEVSVEVGFEGGNGGLYEEKIFTSTGIEGLTANLKAGKLSEGNGSLIFNITGTPSSHGIAKFKIIFGGQECLLEINIVPGQISFLECADVFLENKFIERIPIPDTKVEILYRGGNGGVFKEQTFKSTKVEGLTAILNSGTFSNGDGSIILSISGSPLIDGKAIFTIEVSGIVCTIELEVTKNIYPKETLFCGDIYTEIIDVINPRTGRVWMDRNLGASQAATHISDNLAYGDLYQWGRGADGHQCRNSGTTTSLSSTDQPNH</sequence>
<keyword evidence="2" id="KW-1185">Reference proteome</keyword>
<dbReference type="RefSeq" id="WP_189586557.1">
    <property type="nucleotide sequence ID" value="NZ_BMYF01000034.1"/>
</dbReference>
<organism evidence="1 2">
    <name type="scientific">Mongoliitalea lutea</name>
    <dbReference type="NCBI Taxonomy" id="849756"/>
    <lineage>
        <taxon>Bacteria</taxon>
        <taxon>Pseudomonadati</taxon>
        <taxon>Bacteroidota</taxon>
        <taxon>Cytophagia</taxon>
        <taxon>Cytophagales</taxon>
        <taxon>Cyclobacteriaceae</taxon>
        <taxon>Mongoliitalea</taxon>
    </lineage>
</organism>
<name>A0A8J3G807_9BACT</name>
<dbReference type="AlphaFoldDB" id="A0A8J3G807"/>
<accession>A0A8J3G807</accession>
<evidence type="ECO:0000313" key="1">
    <source>
        <dbReference type="EMBL" id="GHB53105.1"/>
    </source>
</evidence>
<reference evidence="1" key="1">
    <citation type="journal article" date="2014" name="Int. J. Syst. Evol. Microbiol.">
        <title>Complete genome sequence of Corynebacterium casei LMG S-19264T (=DSM 44701T), isolated from a smear-ripened cheese.</title>
        <authorList>
            <consortium name="US DOE Joint Genome Institute (JGI-PGF)"/>
            <person name="Walter F."/>
            <person name="Albersmeier A."/>
            <person name="Kalinowski J."/>
            <person name="Ruckert C."/>
        </authorList>
    </citation>
    <scope>NUCLEOTIDE SEQUENCE</scope>
    <source>
        <strain evidence="1">KCTC 23224</strain>
    </source>
</reference>
<proteinExistence type="predicted"/>